<name>A0ACC2M3B4_PERAE</name>
<dbReference type="EMBL" id="CM056813">
    <property type="protein sequence ID" value="KAJ8639816.1"/>
    <property type="molecule type" value="Genomic_DNA"/>
</dbReference>
<comment type="caution">
    <text evidence="1">The sequence shown here is derived from an EMBL/GenBank/DDBJ whole genome shotgun (WGS) entry which is preliminary data.</text>
</comment>
<proteinExistence type="predicted"/>
<keyword evidence="2" id="KW-1185">Reference proteome</keyword>
<evidence type="ECO:0000313" key="1">
    <source>
        <dbReference type="EMBL" id="KAJ8639816.1"/>
    </source>
</evidence>
<dbReference type="Proteomes" id="UP001234297">
    <property type="component" value="Chromosome 5"/>
</dbReference>
<accession>A0ACC2M3B4</accession>
<reference evidence="1 2" key="1">
    <citation type="journal article" date="2022" name="Hortic Res">
        <title>A haplotype resolved chromosomal level avocado genome allows analysis of novel avocado genes.</title>
        <authorList>
            <person name="Nath O."/>
            <person name="Fletcher S.J."/>
            <person name="Hayward A."/>
            <person name="Shaw L.M."/>
            <person name="Masouleh A.K."/>
            <person name="Furtado A."/>
            <person name="Henry R.J."/>
            <person name="Mitter N."/>
        </authorList>
    </citation>
    <scope>NUCLEOTIDE SEQUENCE [LARGE SCALE GENOMIC DNA]</scope>
    <source>
        <strain evidence="2">cv. Hass</strain>
    </source>
</reference>
<protein>
    <submittedName>
        <fullName evidence="1">Uncharacterized protein</fullName>
    </submittedName>
</protein>
<evidence type="ECO:0000313" key="2">
    <source>
        <dbReference type="Proteomes" id="UP001234297"/>
    </source>
</evidence>
<organism evidence="1 2">
    <name type="scientific">Persea americana</name>
    <name type="common">Avocado</name>
    <dbReference type="NCBI Taxonomy" id="3435"/>
    <lineage>
        <taxon>Eukaryota</taxon>
        <taxon>Viridiplantae</taxon>
        <taxon>Streptophyta</taxon>
        <taxon>Embryophyta</taxon>
        <taxon>Tracheophyta</taxon>
        <taxon>Spermatophyta</taxon>
        <taxon>Magnoliopsida</taxon>
        <taxon>Magnoliidae</taxon>
        <taxon>Laurales</taxon>
        <taxon>Lauraceae</taxon>
        <taxon>Persea</taxon>
    </lineage>
</organism>
<sequence length="96" mass="10726">MKDMQRKWGNLGGLQCAELMPFPRLQTRDGERRCSRVEQSREVEAVFVAREGEASAREGERRVAARGDDALERETRVATPPSYRPVVAVVAASVKP</sequence>
<gene>
    <name evidence="1" type="ORF">MRB53_016510</name>
</gene>